<feature type="non-terminal residue" evidence="1">
    <location>
        <position position="1"/>
    </location>
</feature>
<keyword evidence="2" id="KW-1185">Reference proteome</keyword>
<proteinExistence type="predicted"/>
<accession>A0A367JET4</accession>
<dbReference type="Proteomes" id="UP000253551">
    <property type="component" value="Unassembled WGS sequence"/>
</dbReference>
<dbReference type="OrthoDB" id="2247269at2759"/>
<protein>
    <submittedName>
        <fullName evidence="1">Uncharacterized protein</fullName>
    </submittedName>
</protein>
<organism evidence="1 2">
    <name type="scientific">Rhizopus stolonifer</name>
    <name type="common">Rhizopus nigricans</name>
    <dbReference type="NCBI Taxonomy" id="4846"/>
    <lineage>
        <taxon>Eukaryota</taxon>
        <taxon>Fungi</taxon>
        <taxon>Fungi incertae sedis</taxon>
        <taxon>Mucoromycota</taxon>
        <taxon>Mucoromycotina</taxon>
        <taxon>Mucoromycetes</taxon>
        <taxon>Mucorales</taxon>
        <taxon>Mucorineae</taxon>
        <taxon>Rhizopodaceae</taxon>
        <taxon>Rhizopus</taxon>
    </lineage>
</organism>
<evidence type="ECO:0000313" key="2">
    <source>
        <dbReference type="Proteomes" id="UP000253551"/>
    </source>
</evidence>
<comment type="caution">
    <text evidence="1">The sequence shown here is derived from an EMBL/GenBank/DDBJ whole genome shotgun (WGS) entry which is preliminary data.</text>
</comment>
<name>A0A367JET4_RHIST</name>
<evidence type="ECO:0000313" key="1">
    <source>
        <dbReference type="EMBL" id="RCH88385.1"/>
    </source>
</evidence>
<dbReference type="AlphaFoldDB" id="A0A367JET4"/>
<reference evidence="1 2" key="1">
    <citation type="journal article" date="2018" name="G3 (Bethesda)">
        <title>Phylogenetic and Phylogenomic Definition of Rhizopus Species.</title>
        <authorList>
            <person name="Gryganskyi A.P."/>
            <person name="Golan J."/>
            <person name="Dolatabadi S."/>
            <person name="Mondo S."/>
            <person name="Robb S."/>
            <person name="Idnurm A."/>
            <person name="Muszewska A."/>
            <person name="Steczkiewicz K."/>
            <person name="Masonjones S."/>
            <person name="Liao H.L."/>
            <person name="Gajdeczka M.T."/>
            <person name="Anike F."/>
            <person name="Vuek A."/>
            <person name="Anishchenko I.M."/>
            <person name="Voigt K."/>
            <person name="de Hoog G.S."/>
            <person name="Smith M.E."/>
            <person name="Heitman J."/>
            <person name="Vilgalys R."/>
            <person name="Stajich J.E."/>
        </authorList>
    </citation>
    <scope>NUCLEOTIDE SEQUENCE [LARGE SCALE GENOMIC DNA]</scope>
    <source>
        <strain evidence="1 2">LSU 92-RS-03</strain>
    </source>
</reference>
<gene>
    <name evidence="1" type="ORF">CU098_004488</name>
</gene>
<dbReference type="EMBL" id="PJQM01003530">
    <property type="protein sequence ID" value="RCH88385.1"/>
    <property type="molecule type" value="Genomic_DNA"/>
</dbReference>
<sequence length="508" mass="59551">FVLIDPCFLTNTITAWLLLKAASLQIREGYIQPRLAVGCWKKIMSVYLKKTPVSQWKHEKVARLLIDKGLRANNVHKTRNVKYSDDEKQKMETLPNSIHDICTSIQVKKLFYSSQVTDELDENSITCKVQEKNNQKEANMSKFQQMNHIDKMKYLCEKFGNEGNLDFMKDKIASRFQPYLPQLMSHFQIHLQPSTTRKEREMLLLIAKCKAKCDIDKLLSDFYADKTILTPMCRYIRLALATSVELWSSGQLLQNDDNESWYRTHVYSAIWDNAFLHDKNFISKRTDCYSSITKEFSNVKNQRVDFILRNINDNSDYLSTEEKPDFVKGKILQNLMLRKWTNRLGSVDIMKEFEAITCQWEGLKLVIFATRYISEEHSITYKKGSYIMPKEETHTASFARLLAAVLSLKRLVLVNYTKLNTVLETKHSYELQTMQFSQEDEFNLRSDSTEEYEAQEDERETATIDVHLESDILSALDEIETGLEEDIVTFKDWEEFMMERGRKRKNMS</sequence>